<dbReference type="PROSITE" id="PS51747">
    <property type="entry name" value="CYT_DCMP_DEAMINASES_2"/>
    <property type="match status" value="1"/>
</dbReference>
<dbReference type="EMBL" id="CP056030">
    <property type="protein sequence ID" value="QKZ05699.1"/>
    <property type="molecule type" value="Genomic_DNA"/>
</dbReference>
<organism evidence="4 5">
    <name type="scientific">Pseudomonas eucalypticola</name>
    <dbReference type="NCBI Taxonomy" id="2599595"/>
    <lineage>
        <taxon>Bacteria</taxon>
        <taxon>Pseudomonadati</taxon>
        <taxon>Pseudomonadota</taxon>
        <taxon>Gammaproteobacteria</taxon>
        <taxon>Pseudomonadales</taxon>
        <taxon>Pseudomonadaceae</taxon>
        <taxon>Pseudomonas</taxon>
    </lineage>
</organism>
<dbReference type="Proteomes" id="UP000509568">
    <property type="component" value="Chromosome"/>
</dbReference>
<dbReference type="PANTHER" id="PTHR11079">
    <property type="entry name" value="CYTOSINE DEAMINASE FAMILY MEMBER"/>
    <property type="match status" value="1"/>
</dbReference>
<gene>
    <name evidence="4" type="ORF">HWQ56_18605</name>
</gene>
<dbReference type="Gene3D" id="3.40.140.10">
    <property type="entry name" value="Cytidine Deaminase, domain 2"/>
    <property type="match status" value="1"/>
</dbReference>
<evidence type="ECO:0000256" key="1">
    <source>
        <dbReference type="ARBA" id="ARBA00022723"/>
    </source>
</evidence>
<sequence length="142" mass="15270">MDHSAYMLQALEVSQQARPKCSPNPPVGCVIVQGGQVVATGYTQSPGHAHAEIDAMSKLTGSLEHCTLYVTLEPCSFHGRTPACALQLIERGVKKVYVAMVDPHVKNQGKGIALLRAAGVEVQVGLEQTEVSKYLRPYLLSV</sequence>
<dbReference type="PROSITE" id="PS00903">
    <property type="entry name" value="CYT_DCMP_DEAMINASES_1"/>
    <property type="match status" value="1"/>
</dbReference>
<evidence type="ECO:0000313" key="4">
    <source>
        <dbReference type="EMBL" id="QKZ05699.1"/>
    </source>
</evidence>
<dbReference type="KEGG" id="pez:HWQ56_18605"/>
<feature type="domain" description="CMP/dCMP-type deaminase" evidence="3">
    <location>
        <begin position="1"/>
        <end position="122"/>
    </location>
</feature>
<proteinExistence type="predicted"/>
<keyword evidence="1" id="KW-0479">Metal-binding</keyword>
<dbReference type="AlphaFoldDB" id="A0A7D5D806"/>
<dbReference type="CDD" id="cd01284">
    <property type="entry name" value="Riboflavin_deaminase-reductase"/>
    <property type="match status" value="1"/>
</dbReference>
<keyword evidence="5" id="KW-1185">Reference proteome</keyword>
<dbReference type="InterPro" id="IPR002125">
    <property type="entry name" value="CMP_dCMP_dom"/>
</dbReference>
<dbReference type="InterPro" id="IPR016192">
    <property type="entry name" value="APOBEC/CMP_deaminase_Zn-bd"/>
</dbReference>
<keyword evidence="2" id="KW-0862">Zinc</keyword>
<dbReference type="InterPro" id="IPR016193">
    <property type="entry name" value="Cytidine_deaminase-like"/>
</dbReference>
<dbReference type="GO" id="GO:0008835">
    <property type="term" value="F:diaminohydroxyphosphoribosylaminopyrimidine deaminase activity"/>
    <property type="evidence" value="ECO:0007669"/>
    <property type="project" value="TreeGrafter"/>
</dbReference>
<dbReference type="GO" id="GO:0008270">
    <property type="term" value="F:zinc ion binding"/>
    <property type="evidence" value="ECO:0007669"/>
    <property type="project" value="InterPro"/>
</dbReference>
<evidence type="ECO:0000313" key="5">
    <source>
        <dbReference type="Proteomes" id="UP000509568"/>
    </source>
</evidence>
<evidence type="ECO:0000259" key="3">
    <source>
        <dbReference type="PROSITE" id="PS51747"/>
    </source>
</evidence>
<accession>A0A7D5D806</accession>
<name>A0A7D5D806_9PSED</name>
<dbReference type="SUPFAM" id="SSF53927">
    <property type="entry name" value="Cytidine deaminase-like"/>
    <property type="match status" value="1"/>
</dbReference>
<reference evidence="4 5" key="1">
    <citation type="submission" date="2020-06" db="EMBL/GenBank/DDBJ databases">
        <title>Pseudomonas eucalypticola sp. nov., an endophyte of Eucalyptus dunnii leaves with biocontrol ability of eucalyptus leaf blight.</title>
        <authorList>
            <person name="Liu Y."/>
            <person name="Song Z."/>
            <person name="Zeng H."/>
            <person name="Lu M."/>
            <person name="Wang X."/>
            <person name="Lian X."/>
            <person name="Zhang Q."/>
        </authorList>
    </citation>
    <scope>NUCLEOTIDE SEQUENCE [LARGE SCALE GENOMIC DNA]</scope>
    <source>
        <strain evidence="4 5">NP-1</strain>
    </source>
</reference>
<dbReference type="PANTHER" id="PTHR11079:SF162">
    <property type="entry name" value="RIBOFLAVIN BIOSYNTHESIS PROTEIN PYRD, CHLOROPLASTIC"/>
    <property type="match status" value="1"/>
</dbReference>
<dbReference type="Pfam" id="PF00383">
    <property type="entry name" value="dCMP_cyt_deam_1"/>
    <property type="match status" value="1"/>
</dbReference>
<evidence type="ECO:0000256" key="2">
    <source>
        <dbReference type="ARBA" id="ARBA00022833"/>
    </source>
</evidence>
<protein>
    <submittedName>
        <fullName evidence="4">Riboflavin-specific deaminase</fullName>
    </submittedName>
</protein>